<evidence type="ECO:0000313" key="8">
    <source>
        <dbReference type="Proteomes" id="UP000887566"/>
    </source>
</evidence>
<dbReference type="Pfam" id="PF17098">
    <property type="entry name" value="Wtap"/>
    <property type="match status" value="1"/>
</dbReference>
<keyword evidence="8" id="KW-1185">Reference proteome</keyword>
<sequence>MRGATSEPRRSRARPPSLSSVELLSACASASEQNNALNRKKSPLVLMSLTGDSPMNGDDKLQKQSSPASTSSRRENILLMRLATKEQELQDYLSQVEELRSSLGMGLRHALLDPVVNSMFVKMRDETRGNKEKLEQSRQDLDAWKFTPDSNTGKRLMAKCRRLITENEELGKMVEAGRLARLEGELAMTRKEADQLKNGQSEVDELLLELDEDMEGLQTTVMFLQQQLDASRQENRRLRTLLHLGADEPLPDAPDAVAGRSEPTTISEPKTNGVAAFEPADDGDNNGGGDDDEEEESRIDPATGDFLPSSPPPPPSTNKRCEPTEEDGDIGSPPNKRRAIRTPNGRMAAAQTTTRVTKRFCVSDYYHLKEGGRKLPTGNGHRKTARLDKMKQQKTEAVTVAVQDIEATPKAAKDRKGKQRRSPRTDGKNNVNLAEATSVVSNPPPVLAVLFPQQQQAQQLAAQAQKRAGKTGLQSTPVVFVSQTHPATRPDTHMQQLSQSMPARRSAPLVVGDSPKTGHQRPKNASAPSLSTSPTKKAMTPARRRQQSQGSASPTNYAGAKFSESPAPAALPPPPLMWVLKPMAAEIEEVMSTPMRIHPQRLIALAAAS</sequence>
<dbReference type="Proteomes" id="UP000887566">
    <property type="component" value="Unplaced"/>
</dbReference>
<evidence type="ECO:0000256" key="6">
    <source>
        <dbReference type="SAM" id="Coils"/>
    </source>
</evidence>
<keyword evidence="6" id="KW-0175">Coiled coil</keyword>
<keyword evidence="4" id="KW-0508">mRNA splicing</keyword>
<evidence type="ECO:0000313" key="9">
    <source>
        <dbReference type="WBParaSite" id="PSAMB.scaffold2277size24175.g17200.t1"/>
    </source>
</evidence>
<dbReference type="PANTHER" id="PTHR15217">
    <property type="entry name" value="WILMS' TUMOR 1-ASSOCIATING PROTEIN"/>
    <property type="match status" value="1"/>
</dbReference>
<dbReference type="WBParaSite" id="PSAMB.scaffold2277size24175.g17200.t1">
    <property type="protein sequence ID" value="PSAMB.scaffold2277size24175.g17200.t1"/>
    <property type="gene ID" value="PSAMB.scaffold2277size24175.g17200"/>
</dbReference>
<dbReference type="InterPro" id="IPR033757">
    <property type="entry name" value="WTAP"/>
</dbReference>
<evidence type="ECO:0000256" key="1">
    <source>
        <dbReference type="ARBA" id="ARBA00004123"/>
    </source>
</evidence>
<reference evidence="9" key="1">
    <citation type="submission" date="2022-11" db="UniProtKB">
        <authorList>
            <consortium name="WormBaseParasite"/>
        </authorList>
    </citation>
    <scope>IDENTIFICATION</scope>
</reference>
<dbReference type="Pfam" id="PF15365">
    <property type="entry name" value="PNRC"/>
    <property type="match status" value="1"/>
</dbReference>
<evidence type="ECO:0000256" key="5">
    <source>
        <dbReference type="ARBA" id="ARBA00023242"/>
    </source>
</evidence>
<comment type="similarity">
    <text evidence="2">Belongs to the fl(2)d family.</text>
</comment>
<dbReference type="AlphaFoldDB" id="A0A914VQR4"/>
<proteinExistence type="inferred from homology"/>
<keyword evidence="5" id="KW-0539">Nucleus</keyword>
<dbReference type="InterPro" id="IPR028322">
    <property type="entry name" value="PNRC-like_rgn"/>
</dbReference>
<feature type="region of interest" description="Disordered" evidence="7">
    <location>
        <begin position="243"/>
        <end position="353"/>
    </location>
</feature>
<evidence type="ECO:0000256" key="3">
    <source>
        <dbReference type="ARBA" id="ARBA00022664"/>
    </source>
</evidence>
<keyword evidence="3" id="KW-0507">mRNA processing</keyword>
<evidence type="ECO:0000256" key="4">
    <source>
        <dbReference type="ARBA" id="ARBA00023187"/>
    </source>
</evidence>
<name>A0A914VQR4_9BILA</name>
<dbReference type="GO" id="GO:0005634">
    <property type="term" value="C:nucleus"/>
    <property type="evidence" value="ECO:0007669"/>
    <property type="project" value="UniProtKB-SubCell"/>
</dbReference>
<evidence type="ECO:0000256" key="2">
    <source>
        <dbReference type="ARBA" id="ARBA00010313"/>
    </source>
</evidence>
<accession>A0A914VQR4</accession>
<protein>
    <submittedName>
        <fullName evidence="9">Uncharacterized protein</fullName>
    </submittedName>
</protein>
<feature type="compositionally biased region" description="Acidic residues" evidence="7">
    <location>
        <begin position="279"/>
        <end position="297"/>
    </location>
</feature>
<feature type="compositionally biased region" description="Basic and acidic residues" evidence="7">
    <location>
        <begin position="385"/>
        <end position="394"/>
    </location>
</feature>
<feature type="coiled-coil region" evidence="6">
    <location>
        <begin position="179"/>
        <end position="241"/>
    </location>
</feature>
<organism evidence="8 9">
    <name type="scientific">Plectus sambesii</name>
    <dbReference type="NCBI Taxonomy" id="2011161"/>
    <lineage>
        <taxon>Eukaryota</taxon>
        <taxon>Metazoa</taxon>
        <taxon>Ecdysozoa</taxon>
        <taxon>Nematoda</taxon>
        <taxon>Chromadorea</taxon>
        <taxon>Plectida</taxon>
        <taxon>Plectina</taxon>
        <taxon>Plectoidea</taxon>
        <taxon>Plectidae</taxon>
        <taxon>Plectus</taxon>
    </lineage>
</organism>
<dbReference type="GO" id="GO:0006397">
    <property type="term" value="P:mRNA processing"/>
    <property type="evidence" value="ECO:0007669"/>
    <property type="project" value="UniProtKB-KW"/>
</dbReference>
<feature type="region of interest" description="Disordered" evidence="7">
    <location>
        <begin position="487"/>
        <end position="572"/>
    </location>
</feature>
<feature type="compositionally biased region" description="Basic residues" evidence="7">
    <location>
        <begin position="413"/>
        <end position="422"/>
    </location>
</feature>
<feature type="region of interest" description="Disordered" evidence="7">
    <location>
        <begin position="370"/>
        <end position="432"/>
    </location>
</feature>
<dbReference type="GO" id="GO:0016556">
    <property type="term" value="P:mRNA modification"/>
    <property type="evidence" value="ECO:0007669"/>
    <property type="project" value="InterPro"/>
</dbReference>
<evidence type="ECO:0000256" key="7">
    <source>
        <dbReference type="SAM" id="MobiDB-lite"/>
    </source>
</evidence>
<dbReference type="PANTHER" id="PTHR15217:SF0">
    <property type="entry name" value="PRE-MRNA-SPLICING REGULATOR WTAP"/>
    <property type="match status" value="1"/>
</dbReference>
<comment type="subcellular location">
    <subcellularLocation>
        <location evidence="1">Nucleus</location>
    </subcellularLocation>
</comment>
<dbReference type="GO" id="GO:0008380">
    <property type="term" value="P:RNA splicing"/>
    <property type="evidence" value="ECO:0007669"/>
    <property type="project" value="UniProtKB-KW"/>
</dbReference>
<feature type="compositionally biased region" description="Polar residues" evidence="7">
    <location>
        <begin position="526"/>
        <end position="535"/>
    </location>
</feature>
<feature type="compositionally biased region" description="Polar residues" evidence="7">
    <location>
        <begin position="547"/>
        <end position="556"/>
    </location>
</feature>
<dbReference type="GO" id="GO:0000381">
    <property type="term" value="P:regulation of alternative mRNA splicing, via spliceosome"/>
    <property type="evidence" value="ECO:0007669"/>
    <property type="project" value="InterPro"/>
</dbReference>
<feature type="region of interest" description="Disordered" evidence="7">
    <location>
        <begin position="47"/>
        <end position="74"/>
    </location>
</feature>